<dbReference type="PATRIC" id="fig|1194972.3.peg.831"/>
<feature type="transmembrane region" description="Helical" evidence="1">
    <location>
        <begin position="88"/>
        <end position="121"/>
    </location>
</feature>
<sequence length="257" mass="26435">MPTGGFGPQGGFPPPAPGYPPMGGPSVSVGDTFGWAWNKFTKNAVPLIVATLVFGVVLIALQGIINVVQMLVSPGDTSYVADDSGLSFSYVGTGFAGILVAIVGWFLSLIVSAAIQSAFLGGIFDIANGQQVTVGSFFRPRNIGNVVIAGLIVGVITTIGFFLCIVPGVIASFLLMFTTIAVLDRNLAPMDAIRSSFETAKANVGPVLLIWLTTIALVLVGALLCGVGLLVAGPVATLMLVYTYRTLNGGFVAPAVP</sequence>
<dbReference type="HOGENOM" id="CLU_065990_1_0_11"/>
<gene>
    <name evidence="2" type="ORF">MVAC_04111</name>
</gene>
<feature type="transmembrane region" description="Helical" evidence="1">
    <location>
        <begin position="142"/>
        <end position="163"/>
    </location>
</feature>
<dbReference type="InterPro" id="IPR010380">
    <property type="entry name" value="DUF975"/>
</dbReference>
<evidence type="ECO:0008006" key="4">
    <source>
        <dbReference type="Google" id="ProtNLM"/>
    </source>
</evidence>
<dbReference type="PANTHER" id="PTHR40076">
    <property type="entry name" value="MEMBRANE PROTEIN-RELATED"/>
    <property type="match status" value="1"/>
</dbReference>
<evidence type="ECO:0000313" key="3">
    <source>
        <dbReference type="Proteomes" id="UP000006072"/>
    </source>
</evidence>
<keyword evidence="3" id="KW-1185">Reference proteome</keyword>
<feature type="transmembrane region" description="Helical" evidence="1">
    <location>
        <begin position="208"/>
        <end position="232"/>
    </location>
</feature>
<dbReference type="AlphaFoldDB" id="K0UY74"/>
<accession>K0UY74</accession>
<keyword evidence="1" id="KW-1133">Transmembrane helix</keyword>
<comment type="caution">
    <text evidence="2">The sequence shown here is derived from an EMBL/GenBank/DDBJ whole genome shotgun (WGS) entry which is preliminary data.</text>
</comment>
<name>K0UY74_MYCVA</name>
<dbReference type="EMBL" id="ALQA01000005">
    <property type="protein sequence ID" value="EJZ12092.1"/>
    <property type="molecule type" value="Genomic_DNA"/>
</dbReference>
<dbReference type="PANTHER" id="PTHR40076:SF1">
    <property type="entry name" value="MEMBRANE PROTEIN"/>
    <property type="match status" value="1"/>
</dbReference>
<dbReference type="eggNOG" id="COG5473">
    <property type="taxonomic scope" value="Bacteria"/>
</dbReference>
<dbReference type="Proteomes" id="UP000006072">
    <property type="component" value="Unassembled WGS sequence"/>
</dbReference>
<proteinExistence type="predicted"/>
<keyword evidence="1" id="KW-0472">Membrane</keyword>
<keyword evidence="1" id="KW-0812">Transmembrane</keyword>
<evidence type="ECO:0000256" key="1">
    <source>
        <dbReference type="SAM" id="Phobius"/>
    </source>
</evidence>
<reference evidence="2 3" key="1">
    <citation type="journal article" date="2012" name="J. Bacteriol.">
        <title>Complete Genome Sequence of Mycobacterium vaccae Type Strain ATCC 25954.</title>
        <authorList>
            <person name="Ho Y.S."/>
            <person name="Adroub S.A."/>
            <person name="Abadi M."/>
            <person name="Al Alwan B."/>
            <person name="Alkhateeb R."/>
            <person name="Gao G."/>
            <person name="Ragab A."/>
            <person name="Ali S."/>
            <person name="van Soolingen D."/>
            <person name="Bitter W."/>
            <person name="Pain A."/>
            <person name="Abdallah A.M."/>
        </authorList>
    </citation>
    <scope>NUCLEOTIDE SEQUENCE [LARGE SCALE GENOMIC DNA]</scope>
    <source>
        <strain evidence="2 3">ATCC 25954</strain>
    </source>
</reference>
<feature type="transmembrane region" description="Helical" evidence="1">
    <location>
        <begin position="47"/>
        <end position="68"/>
    </location>
</feature>
<evidence type="ECO:0000313" key="2">
    <source>
        <dbReference type="EMBL" id="EJZ12092.1"/>
    </source>
</evidence>
<protein>
    <recommendedName>
        <fullName evidence="4">Integral membrane protein</fullName>
    </recommendedName>
</protein>
<organism evidence="2 3">
    <name type="scientific">Mycolicibacterium vaccae ATCC 25954</name>
    <dbReference type="NCBI Taxonomy" id="1194972"/>
    <lineage>
        <taxon>Bacteria</taxon>
        <taxon>Bacillati</taxon>
        <taxon>Actinomycetota</taxon>
        <taxon>Actinomycetes</taxon>
        <taxon>Mycobacteriales</taxon>
        <taxon>Mycobacteriaceae</taxon>
        <taxon>Mycolicibacterium</taxon>
    </lineage>
</organism>